<gene>
    <name evidence="1" type="ORF">SAMN06296036_115121</name>
</gene>
<evidence type="ECO:0000313" key="1">
    <source>
        <dbReference type="EMBL" id="SMF49826.1"/>
    </source>
</evidence>
<dbReference type="Proteomes" id="UP000192907">
    <property type="component" value="Unassembled WGS sequence"/>
</dbReference>
<evidence type="ECO:0000313" key="2">
    <source>
        <dbReference type="Proteomes" id="UP000192907"/>
    </source>
</evidence>
<dbReference type="AlphaFoldDB" id="A0A1Y6CE37"/>
<reference evidence="2" key="1">
    <citation type="submission" date="2017-04" db="EMBL/GenBank/DDBJ databases">
        <authorList>
            <person name="Varghese N."/>
            <person name="Submissions S."/>
        </authorList>
    </citation>
    <scope>NUCLEOTIDE SEQUENCE [LARGE SCALE GENOMIC DNA]</scope>
    <source>
        <strain evidence="2">RKEM611</strain>
    </source>
</reference>
<keyword evidence="2" id="KW-1185">Reference proteome</keyword>
<protein>
    <submittedName>
        <fullName evidence="1">Uncharacterized protein</fullName>
    </submittedName>
</protein>
<dbReference type="RefSeq" id="WP_132319832.1">
    <property type="nucleotide sequence ID" value="NZ_FWZT01000015.1"/>
</dbReference>
<sequence length="313" mass="35097">MRYLLSLVLMISLAPFSFSGSLKRVVLVLDREESQGFGVVPLAVEGLKKAERQFNIFYQIVETDAANRYEATLQGLALKGFDLMIGVGPRANDSLCDLAFLHSHIHVSHVSLIEGACDKGRNVSLLKFDQDAMSQAFQQFIRTARQSKEPRFAWIEEQSDPQALEIQKQVIQGLRGDKPAPTIEVYDLDQDLFSPLSARVQSGTYDGVILMANPELQRRWLEQWSRDVPLMLSGKGAGGAAFRLVKRTDELVFREIGKLVTDRVLARETVYGFADGALELKFPEGKARISKDVRQAFDVVIRPRNPRLDTATE</sequence>
<dbReference type="Gene3D" id="3.40.50.2300">
    <property type="match status" value="1"/>
</dbReference>
<organism evidence="1 2">
    <name type="scientific">Pseudobacteriovorax antillogorgiicola</name>
    <dbReference type="NCBI Taxonomy" id="1513793"/>
    <lineage>
        <taxon>Bacteria</taxon>
        <taxon>Pseudomonadati</taxon>
        <taxon>Bdellovibrionota</taxon>
        <taxon>Oligoflexia</taxon>
        <taxon>Oligoflexales</taxon>
        <taxon>Pseudobacteriovoracaceae</taxon>
        <taxon>Pseudobacteriovorax</taxon>
    </lineage>
</organism>
<accession>A0A1Y6CE37</accession>
<proteinExistence type="predicted"/>
<dbReference type="STRING" id="1513793.SAMN06296036_115121"/>
<name>A0A1Y6CE37_9BACT</name>
<dbReference type="EMBL" id="FWZT01000015">
    <property type="protein sequence ID" value="SMF49826.1"/>
    <property type="molecule type" value="Genomic_DNA"/>
</dbReference>